<protein>
    <submittedName>
        <fullName evidence="2">DUF5926 family protein</fullName>
    </submittedName>
</protein>
<keyword evidence="3" id="KW-1185">Reference proteome</keyword>
<organism evidence="2 3">
    <name type="scientific">Flexivirga alba</name>
    <dbReference type="NCBI Taxonomy" id="702742"/>
    <lineage>
        <taxon>Bacteria</taxon>
        <taxon>Bacillati</taxon>
        <taxon>Actinomycetota</taxon>
        <taxon>Actinomycetes</taxon>
        <taxon>Micrococcales</taxon>
        <taxon>Dermacoccaceae</taxon>
        <taxon>Flexivirga</taxon>
    </lineage>
</organism>
<dbReference type="Proteomes" id="UP001596298">
    <property type="component" value="Unassembled WGS sequence"/>
</dbReference>
<evidence type="ECO:0000259" key="1">
    <source>
        <dbReference type="Pfam" id="PF19348"/>
    </source>
</evidence>
<gene>
    <name evidence="2" type="ORF">ACFQDH_06560</name>
</gene>
<evidence type="ECO:0000313" key="2">
    <source>
        <dbReference type="EMBL" id="MFC6704936.1"/>
    </source>
</evidence>
<sequence>MGKASRRKGADKKTARAARVPFAPRPFEGLPGETGWVAMREILPAATARLTFSYDGGEHTARVATVLPLAWAGLHRTDGERFIATQSGAGSGDLSRDLAAALIATVDTEPGQPVVKTPPVTAETPRLQDLLTGDAPEIELHDGFDFWIEQDELDEATAASLEQANSAVTPTVPLPSVQSAYWCRIGERTYVRWVLPHDEDEATAALARLHAAGNDALMRGPREVSEERSGGELRGVSEAGRLLGAFRTCGLLVPVWEVDAAAEPASYDGGMGELSTRFTEALESVRSGDPLTDAERRARAGLVSRQITIR</sequence>
<reference evidence="3" key="1">
    <citation type="journal article" date="2019" name="Int. J. Syst. Evol. Microbiol.">
        <title>The Global Catalogue of Microorganisms (GCM) 10K type strain sequencing project: providing services to taxonomists for standard genome sequencing and annotation.</title>
        <authorList>
            <consortium name="The Broad Institute Genomics Platform"/>
            <consortium name="The Broad Institute Genome Sequencing Center for Infectious Disease"/>
            <person name="Wu L."/>
            <person name="Ma J."/>
        </authorList>
    </citation>
    <scope>NUCLEOTIDE SEQUENCE [LARGE SCALE GENOMIC DNA]</scope>
    <source>
        <strain evidence="3">CCUG 58127</strain>
    </source>
</reference>
<evidence type="ECO:0000313" key="3">
    <source>
        <dbReference type="Proteomes" id="UP001596298"/>
    </source>
</evidence>
<dbReference type="InterPro" id="IPR045970">
    <property type="entry name" value="DUF5926"/>
</dbReference>
<comment type="caution">
    <text evidence="2">The sequence shown here is derived from an EMBL/GenBank/DDBJ whole genome shotgun (WGS) entry which is preliminary data.</text>
</comment>
<accession>A0ABW2AEV8</accession>
<feature type="domain" description="DUF5926" evidence="1">
    <location>
        <begin position="26"/>
        <end position="310"/>
    </location>
</feature>
<dbReference type="Pfam" id="PF19348">
    <property type="entry name" value="DUF5926"/>
    <property type="match status" value="1"/>
</dbReference>
<dbReference type="RefSeq" id="WP_382399622.1">
    <property type="nucleotide sequence ID" value="NZ_JBHSWH010000001.1"/>
</dbReference>
<proteinExistence type="predicted"/>
<dbReference type="EMBL" id="JBHSWH010000001">
    <property type="protein sequence ID" value="MFC6704936.1"/>
    <property type="molecule type" value="Genomic_DNA"/>
</dbReference>
<name>A0ABW2AEV8_9MICO</name>